<dbReference type="SUPFAM" id="SSF52540">
    <property type="entry name" value="P-loop containing nucleoside triphosphate hydrolases"/>
    <property type="match status" value="1"/>
</dbReference>
<dbReference type="GO" id="GO:0005737">
    <property type="term" value="C:cytoplasm"/>
    <property type="evidence" value="ECO:0007669"/>
    <property type="project" value="TreeGrafter"/>
</dbReference>
<dbReference type="PROSITE" id="PS50125">
    <property type="entry name" value="GUANYLATE_CYCLASE_2"/>
    <property type="match status" value="2"/>
</dbReference>
<dbReference type="CDD" id="cd07302">
    <property type="entry name" value="CHD"/>
    <property type="match status" value="2"/>
</dbReference>
<feature type="domain" description="Guanylate cyclase" evidence="4">
    <location>
        <begin position="25"/>
        <end position="157"/>
    </location>
</feature>
<feature type="repeat" description="TPR" evidence="3">
    <location>
        <begin position="895"/>
        <end position="928"/>
    </location>
</feature>
<dbReference type="Gene3D" id="3.30.70.1230">
    <property type="entry name" value="Nucleotide cyclase"/>
    <property type="match status" value="2"/>
</dbReference>
<keyword evidence="2" id="KW-0067">ATP-binding</keyword>
<dbReference type="SUPFAM" id="SSF48452">
    <property type="entry name" value="TPR-like"/>
    <property type="match status" value="2"/>
</dbReference>
<dbReference type="Pfam" id="PF13424">
    <property type="entry name" value="TPR_12"/>
    <property type="match status" value="2"/>
</dbReference>
<dbReference type="Pfam" id="PF13191">
    <property type="entry name" value="AAA_16"/>
    <property type="match status" value="1"/>
</dbReference>
<dbReference type="PANTHER" id="PTHR16305:SF28">
    <property type="entry name" value="GUANYLATE CYCLASE DOMAIN-CONTAINING PROTEIN"/>
    <property type="match status" value="1"/>
</dbReference>
<dbReference type="PROSITE" id="PS50005">
    <property type="entry name" value="TPR"/>
    <property type="match status" value="4"/>
</dbReference>
<dbReference type="GO" id="GO:0035556">
    <property type="term" value="P:intracellular signal transduction"/>
    <property type="evidence" value="ECO:0007669"/>
    <property type="project" value="InterPro"/>
</dbReference>
<comment type="caution">
    <text evidence="5">The sequence shown here is derived from an EMBL/GenBank/DDBJ whole genome shotgun (WGS) entry which is preliminary data.</text>
</comment>
<dbReference type="GO" id="GO:0005524">
    <property type="term" value="F:ATP binding"/>
    <property type="evidence" value="ECO:0007669"/>
    <property type="project" value="UniProtKB-KW"/>
</dbReference>
<dbReference type="PROSITE" id="PS50293">
    <property type="entry name" value="TPR_REGION"/>
    <property type="match status" value="1"/>
</dbReference>
<dbReference type="Gene3D" id="3.40.50.300">
    <property type="entry name" value="P-loop containing nucleotide triphosphate hydrolases"/>
    <property type="match status" value="1"/>
</dbReference>
<reference evidence="5" key="1">
    <citation type="journal article" date="2020" name="mSystems">
        <title>Genome- and Community-Level Interaction Insights into Carbon Utilization and Element Cycling Functions of Hydrothermarchaeota in Hydrothermal Sediment.</title>
        <authorList>
            <person name="Zhou Z."/>
            <person name="Liu Y."/>
            <person name="Xu W."/>
            <person name="Pan J."/>
            <person name="Luo Z.H."/>
            <person name="Li M."/>
        </authorList>
    </citation>
    <scope>NUCLEOTIDE SEQUENCE [LARGE SCALE GENOMIC DNA]</scope>
    <source>
        <strain evidence="5">HyVt-102</strain>
    </source>
</reference>
<dbReference type="InterPro" id="IPR027417">
    <property type="entry name" value="P-loop_NTPase"/>
</dbReference>
<protein>
    <submittedName>
        <fullName evidence="5">Tetratricopeptide repeat protein</fullName>
    </submittedName>
</protein>
<name>A0A7C0ZII9_UNCW3</name>
<gene>
    <name evidence="5" type="ORF">ENF18_08145</name>
</gene>
<feature type="repeat" description="TPR" evidence="3">
    <location>
        <begin position="1015"/>
        <end position="1048"/>
    </location>
</feature>
<evidence type="ECO:0000256" key="1">
    <source>
        <dbReference type="ARBA" id="ARBA00022741"/>
    </source>
</evidence>
<dbReference type="InterPro" id="IPR001054">
    <property type="entry name" value="A/G_cyclase"/>
</dbReference>
<organism evidence="5">
    <name type="scientific">candidate division WOR-3 bacterium</name>
    <dbReference type="NCBI Taxonomy" id="2052148"/>
    <lineage>
        <taxon>Bacteria</taxon>
        <taxon>Bacteria division WOR-3</taxon>
    </lineage>
</organism>
<proteinExistence type="predicted"/>
<dbReference type="GO" id="GO:0009190">
    <property type="term" value="P:cyclic nucleotide biosynthetic process"/>
    <property type="evidence" value="ECO:0007669"/>
    <property type="project" value="InterPro"/>
</dbReference>
<sequence length="1308" mass="149106">MIRFLPEFICRQYKEKKHSGKFRAVSLFIDMTGFTSISDRLKRYGKEGEEALSEIINIVFEPAIDSIYIHNGFITGFAGDAFTAVFPEEDPINAIIAGYEISQTFSGLVLHTMPEKFNVSAKIGLSTGNVEWGIIENPLQNTYYFKGDAINGAVYAQGHSKMNRVIIDSRLRNRLKTGIKLKEVSKGYYQVKEVDLSRSKIGTLNAFSPDRELLKRFVPEEIMDMKGMGEFREVVPVFVNFKPEKNPEDFINTIIEKTFQYGGYFNKVDFGDKGGIILVLFGAPRARENQAKRAVEFSMDVLNTAKHTNARIGISGGTVYAGILGSNIRGEYSVLGKMVNLSARLATYGDWGKILVDTHVFNQLKNSVVFEEKDEIKLKGFRKKTKVYVPLKMVTARSPLGMYTFVGREDDLLKLKEFIEPIFKGKFSGVIYVDGEAGIGKSVLIEELHQSLGERINYFYMPADDVKQTGFFPVVQFLRNYFKQDEEMEREENKKRFDEVYSRLYELAEDPEVKKTLNIGKPLIAELLGIDYPRTSSLTPKAKYNNTLFTLKNIVKLESGEKPTLVVFEDLQWIDDSTKDFIRLLVRNVEGFPFGVIITGRPDSKGNPLRISGLDAPQKHINLTGLNLDASKTIIHNIVGTEPSTELAKVIFEKSEGNPFYVEMITKYLKENGYIVKKKGKATLRSKTFDIPGTINSIIAARIDKLDRDLKETVKIASVLGREFSIRVLSAMLSDRPVEKMILKGIEEDIWRSMSELKYIFKHAIIRDTVYNMQLKRILRELHRLAGETIEKLFKNNLNPYLGELAYHYENAGNVKKAKKYLKKAGEKARKDYRMKEALDYYLRLRNYIDGKERIDVSLQIASLKSYIGKWNESLEELMQVVKDGGKIGYKKAVAHAKTSIGTIYDKMGRYKESVKILEEARKMLEDLDDKAGLSSVLVRLGMVKRDIGKPDLSIELIKEGLKYARETKKHTAEHYALMNLGNIYFDIGDYKKAIHYYEESLKVAKKYRQKDNLAHSLGNLGNAYWAFRELDRALKLYNQALSISSTLGDVYSMAIAQINIGMLFQELGKLNKAEDAVLKAIELLREIGDRVDECNALGTLGYIYTEMGAFKKAKKLLEKQLKMAESIKDVFYTTVSLYYNGVLHKEMGEYKKALEFLNRGTEIGEKHGLLHIYASCLSEKVEILIDTGEMEEVEGLLEKLKELNKKLHVPTIALRALILEARLMAANDKGAAVEYLKEKRGKLTEQENQFLPYIDLEIYRINRDPSLREDLIKTFTRIYEESPKYAIKRILEELKGSTVNDASRKKN</sequence>
<evidence type="ECO:0000313" key="5">
    <source>
        <dbReference type="EMBL" id="HDI83743.1"/>
    </source>
</evidence>
<evidence type="ECO:0000256" key="3">
    <source>
        <dbReference type="PROSITE-ProRule" id="PRU00339"/>
    </source>
</evidence>
<feature type="repeat" description="TPR" evidence="3">
    <location>
        <begin position="975"/>
        <end position="1008"/>
    </location>
</feature>
<dbReference type="EMBL" id="DQWE01000387">
    <property type="protein sequence ID" value="HDI83743.1"/>
    <property type="molecule type" value="Genomic_DNA"/>
</dbReference>
<dbReference type="Gene3D" id="1.25.40.10">
    <property type="entry name" value="Tetratricopeptide repeat domain"/>
    <property type="match status" value="2"/>
</dbReference>
<evidence type="ECO:0000256" key="2">
    <source>
        <dbReference type="ARBA" id="ARBA00022840"/>
    </source>
</evidence>
<feature type="domain" description="Guanylate cyclase" evidence="4">
    <location>
        <begin position="274"/>
        <end position="346"/>
    </location>
</feature>
<dbReference type="InterPro" id="IPR011990">
    <property type="entry name" value="TPR-like_helical_dom_sf"/>
</dbReference>
<keyword evidence="3" id="KW-0802">TPR repeat</keyword>
<keyword evidence="1" id="KW-0547">Nucleotide-binding</keyword>
<dbReference type="Pfam" id="PF00211">
    <property type="entry name" value="Guanylate_cyc"/>
    <property type="match status" value="1"/>
</dbReference>
<dbReference type="SUPFAM" id="SSF55073">
    <property type="entry name" value="Nucleotide cyclase"/>
    <property type="match status" value="2"/>
</dbReference>
<dbReference type="SMART" id="SM00028">
    <property type="entry name" value="TPR"/>
    <property type="match status" value="8"/>
</dbReference>
<dbReference type="InterPro" id="IPR029787">
    <property type="entry name" value="Nucleotide_cyclase"/>
</dbReference>
<dbReference type="InterPro" id="IPR019734">
    <property type="entry name" value="TPR_rpt"/>
</dbReference>
<accession>A0A7C0ZII9</accession>
<dbReference type="Proteomes" id="UP000885847">
    <property type="component" value="Unassembled WGS sequence"/>
</dbReference>
<dbReference type="Pfam" id="PF13181">
    <property type="entry name" value="TPR_8"/>
    <property type="match status" value="1"/>
</dbReference>
<dbReference type="GO" id="GO:0004016">
    <property type="term" value="F:adenylate cyclase activity"/>
    <property type="evidence" value="ECO:0007669"/>
    <property type="project" value="TreeGrafter"/>
</dbReference>
<evidence type="ECO:0000259" key="4">
    <source>
        <dbReference type="PROSITE" id="PS50125"/>
    </source>
</evidence>
<dbReference type="InterPro" id="IPR041664">
    <property type="entry name" value="AAA_16"/>
</dbReference>
<feature type="repeat" description="TPR" evidence="3">
    <location>
        <begin position="1135"/>
        <end position="1168"/>
    </location>
</feature>
<dbReference type="PANTHER" id="PTHR16305">
    <property type="entry name" value="TESTICULAR SOLUBLE ADENYLYL CYCLASE"/>
    <property type="match status" value="1"/>
</dbReference>